<dbReference type="GO" id="GO:0006811">
    <property type="term" value="P:monoatomic ion transport"/>
    <property type="evidence" value="ECO:0007669"/>
    <property type="project" value="UniProtKB-KW"/>
</dbReference>
<dbReference type="PANTHER" id="PTHR11972:SF204">
    <property type="entry name" value="FERRIC REDUCTION OXIDASE 2-LIKE"/>
    <property type="match status" value="1"/>
</dbReference>
<evidence type="ECO:0000256" key="6">
    <source>
        <dbReference type="ARBA" id="ARBA00022692"/>
    </source>
</evidence>
<keyword evidence="20" id="KW-1185">Reference proteome</keyword>
<dbReference type="Pfam" id="PF08030">
    <property type="entry name" value="NAD_binding_6"/>
    <property type="match status" value="1"/>
</dbReference>
<comment type="similarity">
    <text evidence="3">Belongs to the ferric reductase (FRE) family.</text>
</comment>
<dbReference type="GO" id="GO:0005886">
    <property type="term" value="C:plasma membrane"/>
    <property type="evidence" value="ECO:0007669"/>
    <property type="project" value="TreeGrafter"/>
</dbReference>
<dbReference type="GO" id="GO:0046872">
    <property type="term" value="F:metal ion binding"/>
    <property type="evidence" value="ECO:0007669"/>
    <property type="project" value="UniProtKB-KW"/>
</dbReference>
<feature type="transmembrane region" description="Helical" evidence="17">
    <location>
        <begin position="572"/>
        <end position="597"/>
    </location>
</feature>
<evidence type="ECO:0000313" key="19">
    <source>
        <dbReference type="EMBL" id="MBA0799821.1"/>
    </source>
</evidence>
<dbReference type="InterPro" id="IPR013112">
    <property type="entry name" value="FAD-bd_8"/>
</dbReference>
<keyword evidence="6 17" id="KW-0812">Transmembrane</keyword>
<dbReference type="Pfam" id="PF01794">
    <property type="entry name" value="Ferric_reduct"/>
    <property type="match status" value="1"/>
</dbReference>
<evidence type="ECO:0000259" key="18">
    <source>
        <dbReference type="PROSITE" id="PS51384"/>
    </source>
</evidence>
<feature type="transmembrane region" description="Helical" evidence="17">
    <location>
        <begin position="237"/>
        <end position="259"/>
    </location>
</feature>
<evidence type="ECO:0000256" key="4">
    <source>
        <dbReference type="ARBA" id="ARBA00022448"/>
    </source>
</evidence>
<keyword evidence="10 17" id="KW-1133">Transmembrane helix</keyword>
<accession>A0A7J9GQH2</accession>
<feature type="transmembrane region" description="Helical" evidence="17">
    <location>
        <begin position="79"/>
        <end position="107"/>
    </location>
</feature>
<dbReference type="InterPro" id="IPR039261">
    <property type="entry name" value="FNR_nucleotide-bd"/>
</dbReference>
<dbReference type="GO" id="GO:0140618">
    <property type="term" value="F:ferric-chelate reductase (NADH) activity"/>
    <property type="evidence" value="ECO:0007669"/>
    <property type="project" value="UniProtKB-EC"/>
</dbReference>
<dbReference type="PROSITE" id="PS51384">
    <property type="entry name" value="FAD_FR"/>
    <property type="match status" value="1"/>
</dbReference>
<comment type="catalytic activity">
    <reaction evidence="15">
        <text>2 a Fe(II)-siderophore + NAD(+) + H(+) = 2 a Fe(III)-siderophore + NADH</text>
        <dbReference type="Rhea" id="RHEA:15061"/>
        <dbReference type="Rhea" id="RHEA-COMP:11342"/>
        <dbReference type="Rhea" id="RHEA-COMP:11344"/>
        <dbReference type="ChEBI" id="CHEBI:15378"/>
        <dbReference type="ChEBI" id="CHEBI:29033"/>
        <dbReference type="ChEBI" id="CHEBI:29034"/>
        <dbReference type="ChEBI" id="CHEBI:57540"/>
        <dbReference type="ChEBI" id="CHEBI:57945"/>
        <dbReference type="EC" id="1.16.1.7"/>
    </reaction>
</comment>
<evidence type="ECO:0000256" key="3">
    <source>
        <dbReference type="ARBA" id="ARBA00006278"/>
    </source>
</evidence>
<keyword evidence="9" id="KW-0249">Electron transport</keyword>
<dbReference type="OrthoDB" id="167398at2759"/>
<dbReference type="InterPro" id="IPR017927">
    <property type="entry name" value="FAD-bd_FR_type"/>
</dbReference>
<name>A0A7J9GQH2_9ROSI</name>
<dbReference type="InterPro" id="IPR013121">
    <property type="entry name" value="Fe_red_NAD-bd_6"/>
</dbReference>
<feature type="transmembrane region" description="Helical" evidence="17">
    <location>
        <begin position="609"/>
        <end position="630"/>
    </location>
</feature>
<gene>
    <name evidence="19" type="ORF">Gohar_010310</name>
</gene>
<proteinExistence type="inferred from homology"/>
<evidence type="ECO:0000256" key="9">
    <source>
        <dbReference type="ARBA" id="ARBA00022982"/>
    </source>
</evidence>
<dbReference type="Proteomes" id="UP000593560">
    <property type="component" value="Unassembled WGS sequence"/>
</dbReference>
<evidence type="ECO:0000256" key="8">
    <source>
        <dbReference type="ARBA" id="ARBA00022827"/>
    </source>
</evidence>
<dbReference type="Gene3D" id="3.40.50.80">
    <property type="entry name" value="Nucleotide-binding domain of ferredoxin-NADP reductase (FNR) module"/>
    <property type="match status" value="1"/>
</dbReference>
<keyword evidence="12" id="KW-0408">Iron</keyword>
<keyword evidence="4" id="KW-0813">Transport</keyword>
<evidence type="ECO:0000256" key="10">
    <source>
        <dbReference type="ARBA" id="ARBA00022989"/>
    </source>
</evidence>
<dbReference type="AlphaFoldDB" id="A0A7J9GQH2"/>
<dbReference type="SFLD" id="SFLDS00052">
    <property type="entry name" value="Ferric_Reductase_Domain"/>
    <property type="match status" value="1"/>
</dbReference>
<dbReference type="InterPro" id="IPR013130">
    <property type="entry name" value="Fe3_Rdtase_TM_dom"/>
</dbReference>
<dbReference type="FunFam" id="3.40.50.80:FF:000039">
    <property type="entry name" value="Ferric reduction oxidase 3"/>
    <property type="match status" value="1"/>
</dbReference>
<dbReference type="CDD" id="cd06186">
    <property type="entry name" value="NOX_Duox_like_FAD_NADP"/>
    <property type="match status" value="1"/>
</dbReference>
<feature type="transmembrane region" description="Helical" evidence="17">
    <location>
        <begin position="143"/>
        <end position="164"/>
    </location>
</feature>
<reference evidence="19 20" key="1">
    <citation type="journal article" date="2019" name="Genome Biol. Evol.">
        <title>Insights into the evolution of the New World diploid cottons (Gossypium, subgenus Houzingenia) based on genome sequencing.</title>
        <authorList>
            <person name="Grover C.E."/>
            <person name="Arick M.A. 2nd"/>
            <person name="Thrash A."/>
            <person name="Conover J.L."/>
            <person name="Sanders W.S."/>
            <person name="Peterson D.G."/>
            <person name="Frelichowski J.E."/>
            <person name="Scheffler J.A."/>
            <person name="Scheffler B.E."/>
            <person name="Wendel J.F."/>
        </authorList>
    </citation>
    <scope>NUCLEOTIDE SEQUENCE [LARGE SCALE GENOMIC DNA]</scope>
    <source>
        <strain evidence="19">0</strain>
        <tissue evidence="19">Leaf</tissue>
    </source>
</reference>
<organism evidence="19 20">
    <name type="scientific">Gossypium harknessii</name>
    <dbReference type="NCBI Taxonomy" id="34285"/>
    <lineage>
        <taxon>Eukaryota</taxon>
        <taxon>Viridiplantae</taxon>
        <taxon>Streptophyta</taxon>
        <taxon>Embryophyta</taxon>
        <taxon>Tracheophyta</taxon>
        <taxon>Spermatophyta</taxon>
        <taxon>Magnoliopsida</taxon>
        <taxon>eudicotyledons</taxon>
        <taxon>Gunneridae</taxon>
        <taxon>Pentapetalae</taxon>
        <taxon>rosids</taxon>
        <taxon>malvids</taxon>
        <taxon>Malvales</taxon>
        <taxon>Malvaceae</taxon>
        <taxon>Malvoideae</taxon>
        <taxon>Gossypium</taxon>
    </lineage>
</organism>
<keyword evidence="8" id="KW-0274">FAD</keyword>
<keyword evidence="7" id="KW-0479">Metal-binding</keyword>
<sequence length="728" mass="82346">MVRSAIKLFLLLLFLGYMMLWFMMPTKLYFEHWLPKIHAKTKSTYFGQQGLKALHIAVSFEALFLCLEFFSVLNDYIYIYIYIHAGSTMLICTFPILFIATLGCIYLHLGKKHGDHNVEGYIFRYDQRVPTSKLKQPVMVKGPLGIVSWMELSFLTMFVVLLAWSTTSYLNGMFTHIDQMASRSGLLVWEAKLEMSGLTLGLVGNICLAFLFFPVTRGSSVLRLIGLSSEASIKYHIWVGHIAMTIFTAHGLCYLVFWAKTEQLSQVLKWGKIEVSNMAGEIGLVCGLGMWATSLPQIRRKMFELFYYTHHLYILFIVFFVFHVGFSYACIMLPGFYLFLIDRYLRFLQSQQRVSLVAARILPCQTVELNFCKSPEVNHSPRSIIFVNVPAISKLQWHPFTITSNSNMDTDKLSMVVKSEGSWSSDLYQKLSSPLPMDGFQVSIEGPYGPPASTHLLRHDILVLLSGGSGITPFISIIRELLFKASSGSSTRIPHILLICAFKKSIDLAMLELILPVSGTTVDISCLQLQIEAYVTREKGADEDNHKPLQTVWFKPNAIDAPVSSILGPNSWLCLGLIISSSFVMFLLLIAILSRYHNSNMVYASSATAGFYMLFMCLAIAMTANATFLWNKKQNRKSLRQIRNMDTPPVWFNNGDRELESLPYQSLLQATNVHYGERPDLKKILFERKESSVGVIASGPREMRQEVAAICSSGLADNLQFESISFTW</sequence>
<keyword evidence="11" id="KW-0560">Oxidoreductase</keyword>
<feature type="transmembrane region" description="Helical" evidence="17">
    <location>
        <begin position="312"/>
        <end position="340"/>
    </location>
</feature>
<evidence type="ECO:0000256" key="13">
    <source>
        <dbReference type="ARBA" id="ARBA00023065"/>
    </source>
</evidence>
<dbReference type="Pfam" id="PF08022">
    <property type="entry name" value="FAD_binding_8"/>
    <property type="match status" value="1"/>
</dbReference>
<evidence type="ECO:0000256" key="16">
    <source>
        <dbReference type="ARBA" id="ARBA00066905"/>
    </source>
</evidence>
<evidence type="ECO:0000256" key="1">
    <source>
        <dbReference type="ARBA" id="ARBA00001974"/>
    </source>
</evidence>
<dbReference type="PANTHER" id="PTHR11972">
    <property type="entry name" value="NADPH OXIDASE"/>
    <property type="match status" value="1"/>
</dbReference>
<evidence type="ECO:0000256" key="5">
    <source>
        <dbReference type="ARBA" id="ARBA00022630"/>
    </source>
</evidence>
<keyword evidence="5" id="KW-0285">Flavoprotein</keyword>
<feature type="transmembrane region" description="Helical" evidence="17">
    <location>
        <begin position="6"/>
        <end position="30"/>
    </location>
</feature>
<dbReference type="EMBL" id="JABFAD010000006">
    <property type="protein sequence ID" value="MBA0799821.1"/>
    <property type="molecule type" value="Genomic_DNA"/>
</dbReference>
<feature type="domain" description="FAD-binding FR-type" evidence="18">
    <location>
        <begin position="349"/>
        <end position="454"/>
    </location>
</feature>
<keyword evidence="13" id="KW-0406">Ion transport</keyword>
<feature type="transmembrane region" description="Helical" evidence="17">
    <location>
        <begin position="195"/>
        <end position="216"/>
    </location>
</feature>
<dbReference type="EC" id="1.16.1.7" evidence="16"/>
<comment type="cofactor">
    <cofactor evidence="1">
        <name>FAD</name>
        <dbReference type="ChEBI" id="CHEBI:57692"/>
    </cofactor>
</comment>
<comment type="caution">
    <text evidence="19">The sequence shown here is derived from an EMBL/GenBank/DDBJ whole genome shotgun (WGS) entry which is preliminary data.</text>
</comment>
<dbReference type="SUPFAM" id="SSF52343">
    <property type="entry name" value="Ferredoxin reductase-like, C-terminal NADP-linked domain"/>
    <property type="match status" value="1"/>
</dbReference>
<evidence type="ECO:0000256" key="15">
    <source>
        <dbReference type="ARBA" id="ARBA00050970"/>
    </source>
</evidence>
<evidence type="ECO:0000256" key="12">
    <source>
        <dbReference type="ARBA" id="ARBA00023004"/>
    </source>
</evidence>
<evidence type="ECO:0000256" key="14">
    <source>
        <dbReference type="ARBA" id="ARBA00023136"/>
    </source>
</evidence>
<evidence type="ECO:0000256" key="7">
    <source>
        <dbReference type="ARBA" id="ARBA00022723"/>
    </source>
</evidence>
<dbReference type="InterPro" id="IPR050369">
    <property type="entry name" value="RBOH/FRE"/>
</dbReference>
<feature type="transmembrane region" description="Helical" evidence="17">
    <location>
        <begin position="51"/>
        <end position="73"/>
    </location>
</feature>
<dbReference type="SFLD" id="SFLDG01168">
    <property type="entry name" value="Ferric_reductase_subgroup_(FRE"/>
    <property type="match status" value="1"/>
</dbReference>
<comment type="subcellular location">
    <subcellularLocation>
        <location evidence="2">Membrane</location>
        <topology evidence="2">Multi-pass membrane protein</topology>
    </subcellularLocation>
</comment>
<evidence type="ECO:0000256" key="2">
    <source>
        <dbReference type="ARBA" id="ARBA00004141"/>
    </source>
</evidence>
<keyword evidence="14 17" id="KW-0472">Membrane</keyword>
<evidence type="ECO:0000256" key="11">
    <source>
        <dbReference type="ARBA" id="ARBA00023002"/>
    </source>
</evidence>
<evidence type="ECO:0000313" key="20">
    <source>
        <dbReference type="Proteomes" id="UP000593560"/>
    </source>
</evidence>
<evidence type="ECO:0000256" key="17">
    <source>
        <dbReference type="SAM" id="Phobius"/>
    </source>
</evidence>
<protein>
    <recommendedName>
        <fullName evidence="16">ferric-chelate reductase (NADH)</fullName>
        <ecNumber evidence="16">1.16.1.7</ecNumber>
    </recommendedName>
</protein>